<dbReference type="RefSeq" id="XP_007874564.1">
    <property type="nucleotide sequence ID" value="XM_007876373.1"/>
</dbReference>
<evidence type="ECO:0000313" key="4">
    <source>
        <dbReference type="EMBL" id="EMR09215.1"/>
    </source>
</evidence>
<organism evidence="4 5">
    <name type="scientific">Pneumocystis murina (strain B123)</name>
    <name type="common">Mouse pneumocystis pneumonia agent</name>
    <name type="synonym">Pneumocystis carinii f. sp. muris</name>
    <dbReference type="NCBI Taxonomy" id="1069680"/>
    <lineage>
        <taxon>Eukaryota</taxon>
        <taxon>Fungi</taxon>
        <taxon>Dikarya</taxon>
        <taxon>Ascomycota</taxon>
        <taxon>Taphrinomycotina</taxon>
        <taxon>Pneumocystomycetes</taxon>
        <taxon>Pneumocystaceae</taxon>
        <taxon>Pneumocystis</taxon>
    </lineage>
</organism>
<gene>
    <name evidence="4" type="ORF">PNEG_02551</name>
</gene>
<dbReference type="STRING" id="1069680.M7P5S7"/>
<keyword evidence="5" id="KW-1185">Reference proteome</keyword>
<dbReference type="EMBL" id="AFWA02000011">
    <property type="protein sequence ID" value="EMR09215.1"/>
    <property type="molecule type" value="Genomic_DNA"/>
</dbReference>
<dbReference type="PANTHER" id="PTHR46118:SF4">
    <property type="entry name" value="PROTEIN ABHD11"/>
    <property type="match status" value="1"/>
</dbReference>
<accession>M7P5S7</accession>
<dbReference type="GO" id="GO:0005739">
    <property type="term" value="C:mitochondrion"/>
    <property type="evidence" value="ECO:0007669"/>
    <property type="project" value="TreeGrafter"/>
</dbReference>
<comment type="similarity">
    <text evidence="1">Belongs to the AB hydrolase superfamily.</text>
</comment>
<dbReference type="eggNOG" id="KOG2382">
    <property type="taxonomic scope" value="Eukaryota"/>
</dbReference>
<evidence type="ECO:0000313" key="5">
    <source>
        <dbReference type="Proteomes" id="UP000011958"/>
    </source>
</evidence>
<proteinExistence type="inferred from homology"/>
<dbReference type="InterPro" id="IPR000073">
    <property type="entry name" value="AB_hydrolase_1"/>
</dbReference>
<dbReference type="AlphaFoldDB" id="M7P5S7"/>
<dbReference type="VEuPathDB" id="FungiDB:PNEG_02551"/>
<dbReference type="PANTHER" id="PTHR46118">
    <property type="entry name" value="PROTEIN ABHD11"/>
    <property type="match status" value="1"/>
</dbReference>
<feature type="domain" description="AB hydrolase-1" evidence="3">
    <location>
        <begin position="14"/>
        <end position="177"/>
    </location>
</feature>
<sequence>MANDVVELIGRQCLDPVILLGHSMGAKTCMAVALMYPTLVESMILLDNAPVHTSVDPVLVKYIEQMQVVQRACVKKKKEADSLLQASVEDINVRHFLLSNLVRDGNQLRFRIPLNILGQSLHHVAGFPFEGTYSGRTLFIRGSRSRYVLDSYLPTIRKFFPNSHVVTLDAGHWVHVDQREETLRTIEAFLQHIPLENDKFDNK</sequence>
<evidence type="ECO:0000259" key="3">
    <source>
        <dbReference type="Pfam" id="PF00561"/>
    </source>
</evidence>
<dbReference type="HOGENOM" id="CLU_020336_53_2_1"/>
<dbReference type="Proteomes" id="UP000011958">
    <property type="component" value="Unassembled WGS sequence"/>
</dbReference>
<comment type="caution">
    <text evidence="4">The sequence shown here is derived from an EMBL/GenBank/DDBJ whole genome shotgun (WGS) entry which is preliminary data.</text>
</comment>
<dbReference type="OrthoDB" id="8119704at2759"/>
<dbReference type="GeneID" id="19896243"/>
<dbReference type="Gene3D" id="3.40.50.1820">
    <property type="entry name" value="alpha/beta hydrolase"/>
    <property type="match status" value="1"/>
</dbReference>
<name>M7P5S7_PNEMU</name>
<dbReference type="InterPro" id="IPR029058">
    <property type="entry name" value="AB_hydrolase_fold"/>
</dbReference>
<dbReference type="SUPFAM" id="SSF53474">
    <property type="entry name" value="alpha/beta-Hydrolases"/>
    <property type="match status" value="1"/>
</dbReference>
<evidence type="ECO:0000256" key="2">
    <source>
        <dbReference type="ARBA" id="ARBA00022801"/>
    </source>
</evidence>
<keyword evidence="2" id="KW-0378">Hydrolase</keyword>
<evidence type="ECO:0000256" key="1">
    <source>
        <dbReference type="ARBA" id="ARBA00008645"/>
    </source>
</evidence>
<dbReference type="Pfam" id="PF00561">
    <property type="entry name" value="Abhydrolase_1"/>
    <property type="match status" value="1"/>
</dbReference>
<reference evidence="5" key="1">
    <citation type="journal article" date="2016" name="Nat. Commun.">
        <title>Genome analysis of three Pneumocystis species reveals adaptation mechanisms to life exclusively in mammalian hosts.</title>
        <authorList>
            <person name="Ma L."/>
            <person name="Chen Z."/>
            <person name="Huang D.W."/>
            <person name="Kutty G."/>
            <person name="Ishihara M."/>
            <person name="Wang H."/>
            <person name="Abouelleil A."/>
            <person name="Bishop L."/>
            <person name="Davey E."/>
            <person name="Deng R."/>
            <person name="Deng X."/>
            <person name="Fan L."/>
            <person name="Fantoni G."/>
            <person name="Fitzgerald M."/>
            <person name="Gogineni E."/>
            <person name="Goldberg J.M."/>
            <person name="Handley G."/>
            <person name="Hu X."/>
            <person name="Huber C."/>
            <person name="Jiao X."/>
            <person name="Jones K."/>
            <person name="Levin J.Z."/>
            <person name="Liu Y."/>
            <person name="Macdonald P."/>
            <person name="Melnikov A."/>
            <person name="Raley C."/>
            <person name="Sassi M."/>
            <person name="Sherman B.T."/>
            <person name="Song X."/>
            <person name="Sykes S."/>
            <person name="Tran B."/>
            <person name="Walsh L."/>
            <person name="Xia Y."/>
            <person name="Yang J."/>
            <person name="Young S."/>
            <person name="Zeng Q."/>
            <person name="Zheng X."/>
            <person name="Stephens R."/>
            <person name="Nusbaum C."/>
            <person name="Birren B.W."/>
            <person name="Azadi P."/>
            <person name="Lempicki R.A."/>
            <person name="Cuomo C.A."/>
            <person name="Kovacs J.A."/>
        </authorList>
    </citation>
    <scope>NUCLEOTIDE SEQUENCE [LARGE SCALE GENOMIC DNA]</scope>
    <source>
        <strain evidence="5">B123</strain>
    </source>
</reference>
<dbReference type="GO" id="GO:0052689">
    <property type="term" value="F:carboxylic ester hydrolase activity"/>
    <property type="evidence" value="ECO:0007669"/>
    <property type="project" value="TreeGrafter"/>
</dbReference>
<protein>
    <recommendedName>
        <fullName evidence="3">AB hydrolase-1 domain-containing protein</fullName>
    </recommendedName>
</protein>
<dbReference type="OMA" id="ECMNDIN"/>